<dbReference type="InterPro" id="IPR006083">
    <property type="entry name" value="PRK/URK"/>
</dbReference>
<evidence type="ECO:0000313" key="2">
    <source>
        <dbReference type="EMBL" id="CUQ84769.1"/>
    </source>
</evidence>
<dbReference type="PRINTS" id="PR00988">
    <property type="entry name" value="URIDINKINASE"/>
</dbReference>
<dbReference type="EMBL" id="CZBY01000006">
    <property type="protein sequence ID" value="CUQ84769.1"/>
    <property type="molecule type" value="Genomic_DNA"/>
</dbReference>
<name>A0A174ZIM5_9FIRM</name>
<dbReference type="CDD" id="cd02028">
    <property type="entry name" value="UMPK_like"/>
    <property type="match status" value="1"/>
</dbReference>
<dbReference type="OrthoDB" id="9764644at2"/>
<dbReference type="AlphaFoldDB" id="A0A174ZIM5"/>
<proteinExistence type="predicted"/>
<accession>A0A174ZIM5</accession>
<keyword evidence="2" id="KW-0418">Kinase</keyword>
<dbReference type="EC" id="2.7.1.48" evidence="2"/>
<dbReference type="SUPFAM" id="SSF52540">
    <property type="entry name" value="P-loop containing nucleoside triphosphate hydrolases"/>
    <property type="match status" value="1"/>
</dbReference>
<dbReference type="InterPro" id="IPR003593">
    <property type="entry name" value="AAA+_ATPase"/>
</dbReference>
<protein>
    <submittedName>
        <fullName evidence="2">Uridine kinase</fullName>
        <ecNumber evidence="2">2.7.1.48</ecNumber>
    </submittedName>
</protein>
<keyword evidence="2" id="KW-0808">Transferase</keyword>
<sequence>MIFLFITKFIITTEGVFLLHTEQDKKQIKIITLGELNRRAEDIDTFIGTSEKQYSDKIAAAADSIAQCHKQKPLVLLSGPSGSGKTTTAYRIADALVKKGIKAIVISMDDYFVPGVIPPDENGRVDFEAPARVDCELLKKDLRTLAAGGEVRLPKFNFADNSRQHGNAIRCDGNTVVIIEGIHALNPDVTGKMHDSATFIYVSVRTRIADEKGGLLHPSKIRLIRRLSRDKLFRGRDYHRTIEQFPSVQRGESLYIMPYKHLADFDIDTFFPYELSVYRSVLAKLCDNDFDECIRQVNRYSELPRFLSLIKEVPPEAVPENSLIKEFIG</sequence>
<dbReference type="Proteomes" id="UP000095662">
    <property type="component" value="Unassembled WGS sequence"/>
</dbReference>
<dbReference type="InterPro" id="IPR027417">
    <property type="entry name" value="P-loop_NTPase"/>
</dbReference>
<dbReference type="Gene3D" id="3.40.50.300">
    <property type="entry name" value="P-loop containing nucleotide triphosphate hydrolases"/>
    <property type="match status" value="1"/>
</dbReference>
<dbReference type="PANTHER" id="PTHR10285">
    <property type="entry name" value="URIDINE KINASE"/>
    <property type="match status" value="1"/>
</dbReference>
<reference evidence="2 3" key="1">
    <citation type="submission" date="2015-09" db="EMBL/GenBank/DDBJ databases">
        <authorList>
            <consortium name="Pathogen Informatics"/>
        </authorList>
    </citation>
    <scope>NUCLEOTIDE SEQUENCE [LARGE SCALE GENOMIC DNA]</scope>
    <source>
        <strain evidence="2 3">2789STDY5834928</strain>
    </source>
</reference>
<evidence type="ECO:0000259" key="1">
    <source>
        <dbReference type="SMART" id="SM00382"/>
    </source>
</evidence>
<dbReference type="GO" id="GO:0004849">
    <property type="term" value="F:uridine kinase activity"/>
    <property type="evidence" value="ECO:0007669"/>
    <property type="project" value="UniProtKB-EC"/>
</dbReference>
<dbReference type="Pfam" id="PF00485">
    <property type="entry name" value="PRK"/>
    <property type="match status" value="1"/>
</dbReference>
<dbReference type="SMART" id="SM00382">
    <property type="entry name" value="AAA"/>
    <property type="match status" value="1"/>
</dbReference>
<dbReference type="STRING" id="39492.ERS852540_00977"/>
<dbReference type="GO" id="GO:0005524">
    <property type="term" value="F:ATP binding"/>
    <property type="evidence" value="ECO:0007669"/>
    <property type="project" value="InterPro"/>
</dbReference>
<organism evidence="2 3">
    <name type="scientific">[Eubacterium] siraeum</name>
    <dbReference type="NCBI Taxonomy" id="39492"/>
    <lineage>
        <taxon>Bacteria</taxon>
        <taxon>Bacillati</taxon>
        <taxon>Bacillota</taxon>
        <taxon>Clostridia</taxon>
        <taxon>Eubacteriales</taxon>
        <taxon>Oscillospiraceae</taxon>
        <taxon>Oscillospiraceae incertae sedis</taxon>
    </lineage>
</organism>
<feature type="domain" description="AAA+ ATPase" evidence="1">
    <location>
        <begin position="71"/>
        <end position="243"/>
    </location>
</feature>
<evidence type="ECO:0000313" key="3">
    <source>
        <dbReference type="Proteomes" id="UP000095662"/>
    </source>
</evidence>
<gene>
    <name evidence="2" type="primary">udk</name>
    <name evidence="2" type="ORF">ERS852540_00977</name>
</gene>